<evidence type="ECO:0000313" key="2">
    <source>
        <dbReference type="EMBL" id="GER24407.1"/>
    </source>
</evidence>
<evidence type="ECO:0000313" key="3">
    <source>
        <dbReference type="Proteomes" id="UP000325307"/>
    </source>
</evidence>
<dbReference type="Proteomes" id="UP000325307">
    <property type="component" value="Unassembled WGS sequence"/>
</dbReference>
<dbReference type="InterPro" id="IPR043129">
    <property type="entry name" value="ATPase_NBD"/>
</dbReference>
<dbReference type="PANTHER" id="PTHR18964">
    <property type="entry name" value="ROK (REPRESSOR, ORF, KINASE) FAMILY"/>
    <property type="match status" value="1"/>
</dbReference>
<dbReference type="InterPro" id="IPR000600">
    <property type="entry name" value="ROK"/>
</dbReference>
<keyword evidence="3" id="KW-1185">Reference proteome</keyword>
<comment type="caution">
    <text evidence="2">The sequence shown here is derived from an EMBL/GenBank/DDBJ whole genome shotgun (WGS) entry which is preliminary data.</text>
</comment>
<dbReference type="PANTHER" id="PTHR18964:SF149">
    <property type="entry name" value="BIFUNCTIONAL UDP-N-ACETYLGLUCOSAMINE 2-EPIMERASE_N-ACETYLMANNOSAMINE KINASE"/>
    <property type="match status" value="1"/>
</dbReference>
<dbReference type="SUPFAM" id="SSF53067">
    <property type="entry name" value="Actin-like ATPase domain"/>
    <property type="match status" value="1"/>
</dbReference>
<evidence type="ECO:0000256" key="1">
    <source>
        <dbReference type="ARBA" id="ARBA00006479"/>
    </source>
</evidence>
<dbReference type="RefSeq" id="WP_149957996.1">
    <property type="nucleotide sequence ID" value="NZ_BKDJ01000024.1"/>
</dbReference>
<dbReference type="SUPFAM" id="SSF46785">
    <property type="entry name" value="Winged helix' DNA-binding domain"/>
    <property type="match status" value="1"/>
</dbReference>
<accession>A0A5A7NVW0</accession>
<protein>
    <submittedName>
        <fullName evidence="2">Transcriptional regulator</fullName>
    </submittedName>
</protein>
<dbReference type="Gene3D" id="3.30.420.40">
    <property type="match status" value="2"/>
</dbReference>
<dbReference type="Gene3D" id="1.10.10.10">
    <property type="entry name" value="Winged helix-like DNA-binding domain superfamily/Winged helix DNA-binding domain"/>
    <property type="match status" value="1"/>
</dbReference>
<proteinExistence type="inferred from homology"/>
<dbReference type="InterPro" id="IPR036388">
    <property type="entry name" value="WH-like_DNA-bd_sf"/>
</dbReference>
<reference evidence="2 3" key="1">
    <citation type="submission" date="2019-09" db="EMBL/GenBank/DDBJ databases">
        <title>Arthrobacter zafarii sp. nov., a moderately thermotolerant and halotolerant actinobacterium isolated from Cholistan desert soil of Pakistan.</title>
        <authorList>
            <person name="Amin A."/>
            <person name="Ahmed I."/>
            <person name="Khalid N."/>
            <person name="Schumann P."/>
            <person name="Busse H.J."/>
            <person name="Khan I.U."/>
            <person name="Li S."/>
            <person name="Li W.J."/>
        </authorList>
    </citation>
    <scope>NUCLEOTIDE SEQUENCE [LARGE SCALE GENOMIC DNA]</scope>
    <source>
        <strain evidence="2 3">NCCP-1664</strain>
    </source>
</reference>
<sequence length="403" mass="41414">MDTSATTPQLLRHANLRAVLEVLRASPAVTGTDLIQATGLTRATVIAVCDDLIARGWARETDASRAPGGQKGRPARKFEFNEHAGHVLGLDVGMATVRVLVADLSGAVVGRETARFSGHDASAGERSETITATIDAALEAAGVPGSSVLSVGVGVAAPVDRKGRIARGHHLGALFDLGHGKGPWADRDWPVLLENDANLAALAERWRGAGSGVDNLAVVLAGERLSSGLIESGRLLHGSGGGAGELGTLEIVEGVGSHDGIAKLARLWGTAALKAGEPTLIRDLVGPGTTRVSARFVFEAAAAGDALALEILDRIARRMARVLSLITTFFDPELVVIGGAVAASATALLPALTEELGKLVDSPPRVAVSDMGEALVPTGAVRLALDHVEANMLDLVPAARRGA</sequence>
<organism evidence="2 3">
    <name type="scientific">Zafaria cholistanensis</name>
    <dbReference type="NCBI Taxonomy" id="1682741"/>
    <lineage>
        <taxon>Bacteria</taxon>
        <taxon>Bacillati</taxon>
        <taxon>Actinomycetota</taxon>
        <taxon>Actinomycetes</taxon>
        <taxon>Micrococcales</taxon>
        <taxon>Micrococcaceae</taxon>
        <taxon>Zafaria</taxon>
    </lineage>
</organism>
<dbReference type="InterPro" id="IPR036390">
    <property type="entry name" value="WH_DNA-bd_sf"/>
</dbReference>
<dbReference type="OrthoDB" id="37575at2"/>
<dbReference type="EMBL" id="BKDJ01000024">
    <property type="protein sequence ID" value="GER24407.1"/>
    <property type="molecule type" value="Genomic_DNA"/>
</dbReference>
<name>A0A5A7NVW0_9MICC</name>
<dbReference type="AlphaFoldDB" id="A0A5A7NVW0"/>
<dbReference type="Pfam" id="PF00480">
    <property type="entry name" value="ROK"/>
    <property type="match status" value="1"/>
</dbReference>
<gene>
    <name evidence="2" type="ORF">NCCP1664_29020</name>
</gene>
<comment type="similarity">
    <text evidence="1">Belongs to the ROK (NagC/XylR) family.</text>
</comment>